<dbReference type="PRINTS" id="PR01002">
    <property type="entry name" value="FLGFLGJ"/>
</dbReference>
<dbReference type="PANTHER" id="PTHR33308">
    <property type="entry name" value="PEPTIDOGLYCAN HYDROLASE FLGJ"/>
    <property type="match status" value="1"/>
</dbReference>
<dbReference type="PROSITE" id="PS51782">
    <property type="entry name" value="LYSM"/>
    <property type="match status" value="2"/>
</dbReference>
<dbReference type="SMART" id="SM00257">
    <property type="entry name" value="LysM"/>
    <property type="match status" value="2"/>
</dbReference>
<dbReference type="PANTHER" id="PTHR33308:SF9">
    <property type="entry name" value="PEPTIDOGLYCAN HYDROLASE FLGJ"/>
    <property type="match status" value="1"/>
</dbReference>
<evidence type="ECO:0000256" key="4">
    <source>
        <dbReference type="ARBA" id="ARBA00022801"/>
    </source>
</evidence>
<feature type="domain" description="LysM" evidence="6">
    <location>
        <begin position="171"/>
        <end position="215"/>
    </location>
</feature>
<dbReference type="EMBL" id="JALRMR010000004">
    <property type="protein sequence ID" value="MDT1973770.1"/>
    <property type="molecule type" value="Genomic_DNA"/>
</dbReference>
<sequence>MSNTTNFLNQIKPGCLSLWKLYGILPSVAAAQAALESGWGSSSLASKYNNLFGIKGAGVSLPTTEYYDGKTPIGIVDSFRVYPNWNTSILDYGGFLTNYGNKPNRYDGALGLKDPNAQITAIWRAGYATDPNYVGKIMSTINANSLTAWDAEVLGGSPAPAPQPTPQPSNGTYTVQSGDALSLIAEKFGMATSQLANMNNISNPNLIYPGQVLQVSGGVNSTVGSYTVKSGDVLSIIAQNLGVSTQHLVNSNGISNPNLIYPGQVLKY</sequence>
<reference evidence="7" key="1">
    <citation type="submission" date="2022-04" db="EMBL/GenBank/DDBJ databases">
        <title>Draft genome sequences of lactic acid bacteria (LAB) strains involved in meat spoilage.</title>
        <authorList>
            <person name="Palevich N."/>
        </authorList>
    </citation>
    <scope>NUCLEOTIDE SEQUENCE</scope>
    <source>
        <strain evidence="7">9-14</strain>
    </source>
</reference>
<dbReference type="RefSeq" id="WP_311780204.1">
    <property type="nucleotide sequence ID" value="NZ_JALRMQ010000001.1"/>
</dbReference>
<dbReference type="Gene3D" id="4.10.80.30">
    <property type="entry name" value="DNA polymerase, domain 6"/>
    <property type="match status" value="1"/>
</dbReference>
<dbReference type="GO" id="GO:0004040">
    <property type="term" value="F:amidase activity"/>
    <property type="evidence" value="ECO:0007669"/>
    <property type="project" value="InterPro"/>
</dbReference>
<dbReference type="CDD" id="cd00118">
    <property type="entry name" value="LysM"/>
    <property type="match status" value="2"/>
</dbReference>
<feature type="domain" description="LysM" evidence="6">
    <location>
        <begin position="224"/>
        <end position="268"/>
    </location>
</feature>
<dbReference type="GO" id="GO:0042742">
    <property type="term" value="P:defense response to bacterium"/>
    <property type="evidence" value="ECO:0007669"/>
    <property type="project" value="UniProtKB-KW"/>
</dbReference>
<gene>
    <name evidence="7" type="ORF">MX635_05090</name>
</gene>
<dbReference type="InterPro" id="IPR051056">
    <property type="entry name" value="Glycosyl_Hydrolase_73"/>
</dbReference>
<name>A0AAW8R7W1_CARDV</name>
<dbReference type="Gene3D" id="3.10.350.10">
    <property type="entry name" value="LysM domain"/>
    <property type="match status" value="2"/>
</dbReference>
<dbReference type="InterPro" id="IPR018392">
    <property type="entry name" value="LysM"/>
</dbReference>
<dbReference type="Pfam" id="PF01832">
    <property type="entry name" value="Glucosaminidase"/>
    <property type="match status" value="1"/>
</dbReference>
<keyword evidence="2" id="KW-0929">Antimicrobial</keyword>
<dbReference type="InterPro" id="IPR002901">
    <property type="entry name" value="MGlyc_endo_b_GlcNAc-like_dom"/>
</dbReference>
<dbReference type="Gene3D" id="1.10.530.10">
    <property type="match status" value="1"/>
</dbReference>
<comment type="caution">
    <text evidence="7">The sequence shown here is derived from an EMBL/GenBank/DDBJ whole genome shotgun (WGS) entry which is preliminary data.</text>
</comment>
<comment type="similarity">
    <text evidence="1">Belongs to the glycosyl hydrolase 73 family.</text>
</comment>
<evidence type="ECO:0000256" key="2">
    <source>
        <dbReference type="ARBA" id="ARBA00022529"/>
    </source>
</evidence>
<evidence type="ECO:0000313" key="8">
    <source>
        <dbReference type="Proteomes" id="UP001249945"/>
    </source>
</evidence>
<dbReference type="AlphaFoldDB" id="A0AAW8R7W1"/>
<dbReference type="InterPro" id="IPR036779">
    <property type="entry name" value="LysM_dom_sf"/>
</dbReference>
<proteinExistence type="inferred from homology"/>
<keyword evidence="3" id="KW-0081">Bacteriolytic enzyme</keyword>
<dbReference type="SMART" id="SM00047">
    <property type="entry name" value="LYZ2"/>
    <property type="match status" value="1"/>
</dbReference>
<evidence type="ECO:0000259" key="6">
    <source>
        <dbReference type="PROSITE" id="PS51782"/>
    </source>
</evidence>
<evidence type="ECO:0000256" key="3">
    <source>
        <dbReference type="ARBA" id="ARBA00022638"/>
    </source>
</evidence>
<evidence type="ECO:0000313" key="7">
    <source>
        <dbReference type="EMBL" id="MDT1973770.1"/>
    </source>
</evidence>
<dbReference type="Pfam" id="PF01476">
    <property type="entry name" value="LysM"/>
    <property type="match status" value="2"/>
</dbReference>
<dbReference type="SUPFAM" id="SSF54106">
    <property type="entry name" value="LysM domain"/>
    <property type="match status" value="2"/>
</dbReference>
<dbReference type="GO" id="GO:0031640">
    <property type="term" value="P:killing of cells of another organism"/>
    <property type="evidence" value="ECO:0007669"/>
    <property type="project" value="UniProtKB-KW"/>
</dbReference>
<accession>A0AAW8R7W1</accession>
<evidence type="ECO:0000256" key="1">
    <source>
        <dbReference type="ARBA" id="ARBA00010266"/>
    </source>
</evidence>
<organism evidence="7 8">
    <name type="scientific">Carnobacterium divergens</name>
    <name type="common">Lactobacillus divergens</name>
    <dbReference type="NCBI Taxonomy" id="2748"/>
    <lineage>
        <taxon>Bacteria</taxon>
        <taxon>Bacillati</taxon>
        <taxon>Bacillota</taxon>
        <taxon>Bacilli</taxon>
        <taxon>Lactobacillales</taxon>
        <taxon>Carnobacteriaceae</taxon>
        <taxon>Carnobacterium</taxon>
    </lineage>
</organism>
<dbReference type="Proteomes" id="UP001249945">
    <property type="component" value="Unassembled WGS sequence"/>
</dbReference>
<evidence type="ECO:0000256" key="5">
    <source>
        <dbReference type="ARBA" id="ARBA00032108"/>
    </source>
</evidence>
<keyword evidence="4" id="KW-0378">Hydrolase</keyword>
<protein>
    <recommendedName>
        <fullName evidence="5">Peptidoglycan hydrolase</fullName>
    </recommendedName>
</protein>